<evidence type="ECO:0000256" key="3">
    <source>
        <dbReference type="ARBA" id="ARBA00022795"/>
    </source>
</evidence>
<keyword evidence="2" id="KW-0963">Cytoplasm</keyword>
<evidence type="ECO:0000256" key="4">
    <source>
        <dbReference type="ARBA" id="ARBA00023186"/>
    </source>
</evidence>
<keyword evidence="3" id="KW-1005">Bacterial flagellum biogenesis</keyword>
<keyword evidence="4" id="KW-0143">Chaperone</keyword>
<organism evidence="8 9">
    <name type="scientific">Neobacillus cucumis</name>
    <dbReference type="NCBI Taxonomy" id="1740721"/>
    <lineage>
        <taxon>Bacteria</taxon>
        <taxon>Bacillati</taxon>
        <taxon>Bacillota</taxon>
        <taxon>Bacilli</taxon>
        <taxon>Bacillales</taxon>
        <taxon>Bacillaceae</taxon>
        <taxon>Neobacillus</taxon>
    </lineage>
</organism>
<evidence type="ECO:0000256" key="2">
    <source>
        <dbReference type="ARBA" id="ARBA00022490"/>
    </source>
</evidence>
<evidence type="ECO:0000256" key="1">
    <source>
        <dbReference type="ARBA" id="ARBA00004514"/>
    </source>
</evidence>
<dbReference type="Pfam" id="PF05400">
    <property type="entry name" value="FliT"/>
    <property type="match status" value="1"/>
</dbReference>
<sequence length="117" mass="13793">MIRPAMTMWRDRSLQLIALVQVIDEEKRDEVIEQIDKILNERDLLQSQIVQPFTAEEDEFGEELIRLEKDVQTSLERFTHTIRTDISQSQAKKENMNSYVNPYGKMSQDGAYFDSKH</sequence>
<proteinExistence type="inferred from homology"/>
<evidence type="ECO:0000256" key="7">
    <source>
        <dbReference type="ARBA" id="ARBA00093797"/>
    </source>
</evidence>
<dbReference type="EMBL" id="PGVE01000073">
    <property type="protein sequence ID" value="PLS02356.1"/>
    <property type="molecule type" value="Genomic_DNA"/>
</dbReference>
<comment type="similarity">
    <text evidence="6">Belongs to the bacillales FliT family.</text>
</comment>
<dbReference type="InterPro" id="IPR008622">
    <property type="entry name" value="FliT"/>
</dbReference>
<accession>A0A2N5HA00</accession>
<comment type="function">
    <text evidence="5">May act as an export chaperone for the filament capping protein FliD.</text>
</comment>
<keyword evidence="9" id="KW-1185">Reference proteome</keyword>
<evidence type="ECO:0000256" key="5">
    <source>
        <dbReference type="ARBA" id="ARBA00093765"/>
    </source>
</evidence>
<evidence type="ECO:0000313" key="8">
    <source>
        <dbReference type="EMBL" id="PLS02356.1"/>
    </source>
</evidence>
<gene>
    <name evidence="8" type="ORF">CVD27_20245</name>
</gene>
<evidence type="ECO:0000313" key="9">
    <source>
        <dbReference type="Proteomes" id="UP000234950"/>
    </source>
</evidence>
<comment type="caution">
    <text evidence="8">The sequence shown here is derived from an EMBL/GenBank/DDBJ whole genome shotgun (WGS) entry which is preliminary data.</text>
</comment>
<evidence type="ECO:0000256" key="6">
    <source>
        <dbReference type="ARBA" id="ARBA00093785"/>
    </source>
</evidence>
<protein>
    <recommendedName>
        <fullName evidence="7">Flagellar protein FliT</fullName>
    </recommendedName>
</protein>
<dbReference type="AlphaFoldDB" id="A0A2N5HA00"/>
<name>A0A2N5HA00_9BACI</name>
<dbReference type="Proteomes" id="UP000234950">
    <property type="component" value="Unassembled WGS sequence"/>
</dbReference>
<comment type="subcellular location">
    <subcellularLocation>
        <location evidence="1">Cytoplasm</location>
        <location evidence="1">Cytosol</location>
    </subcellularLocation>
</comment>
<dbReference type="OrthoDB" id="2353131at2"/>
<dbReference type="RefSeq" id="WP_101649876.1">
    <property type="nucleotide sequence ID" value="NZ_PGVE01000073.1"/>
</dbReference>
<reference evidence="8 9" key="1">
    <citation type="submission" date="2017-11" db="EMBL/GenBank/DDBJ databases">
        <title>Comparitive Functional Genomics of Dry Heat Resistant strains isolated from the Viking Spacecraft.</title>
        <authorList>
            <person name="Seuylemezian A."/>
            <person name="Cooper K."/>
            <person name="Vaishampayan P."/>
        </authorList>
    </citation>
    <scope>NUCLEOTIDE SEQUENCE [LARGE SCALE GENOMIC DNA]</scope>
    <source>
        <strain evidence="8 9">V32-6</strain>
    </source>
</reference>